<feature type="compositionally biased region" description="Polar residues" evidence="1">
    <location>
        <begin position="14"/>
        <end position="29"/>
    </location>
</feature>
<feature type="compositionally biased region" description="Low complexity" evidence="1">
    <location>
        <begin position="237"/>
        <end position="249"/>
    </location>
</feature>
<sequence>MTTSVQKRILQHSLGENDTTTTSNSAGNYSRSSLHPVGVKLGYDEFFSVFAASFEFHLASIVQSISNELNMTNTATLDSHWDKIRVTQAISKLLMLTWESTEMNGTMEELLTVASLVDEQDIQEYEELGPIDQEEILRCLDGDSLSSAQCSLILEGVIAGLIDSSPDSEAPIRIPAFEGGTQELDSLRDGEAEPTSQTQPASLNPSPQPTSTSASTFEPTVQPTLEPTFTGPTLQPVSSLATSTASVTLDIAPQQSDQTPVPTFAPSPVPTAEPTTAPKMSHFSSYN</sequence>
<dbReference type="AlphaFoldDB" id="A0A9N8F3W9"/>
<dbReference type="Proteomes" id="UP001153069">
    <property type="component" value="Unassembled WGS sequence"/>
</dbReference>
<organism evidence="2 3">
    <name type="scientific">Seminavis robusta</name>
    <dbReference type="NCBI Taxonomy" id="568900"/>
    <lineage>
        <taxon>Eukaryota</taxon>
        <taxon>Sar</taxon>
        <taxon>Stramenopiles</taxon>
        <taxon>Ochrophyta</taxon>
        <taxon>Bacillariophyta</taxon>
        <taxon>Bacillariophyceae</taxon>
        <taxon>Bacillariophycidae</taxon>
        <taxon>Naviculales</taxon>
        <taxon>Naviculaceae</taxon>
        <taxon>Seminavis</taxon>
    </lineage>
</organism>
<comment type="caution">
    <text evidence="2">The sequence shown here is derived from an EMBL/GenBank/DDBJ whole genome shotgun (WGS) entry which is preliminary data.</text>
</comment>
<feature type="region of interest" description="Disordered" evidence="1">
    <location>
        <begin position="10"/>
        <end position="29"/>
    </location>
</feature>
<protein>
    <submittedName>
        <fullName evidence="2">Uncharacterized protein</fullName>
    </submittedName>
</protein>
<feature type="compositionally biased region" description="Polar residues" evidence="1">
    <location>
        <begin position="194"/>
        <end position="204"/>
    </location>
</feature>
<keyword evidence="3" id="KW-1185">Reference proteome</keyword>
<feature type="compositionally biased region" description="Polar residues" evidence="1">
    <location>
        <begin position="217"/>
        <end position="236"/>
    </location>
</feature>
<evidence type="ECO:0000313" key="2">
    <source>
        <dbReference type="EMBL" id="CAB9531159.1"/>
    </source>
</evidence>
<evidence type="ECO:0000256" key="1">
    <source>
        <dbReference type="SAM" id="MobiDB-lite"/>
    </source>
</evidence>
<feature type="region of interest" description="Disordered" evidence="1">
    <location>
        <begin position="187"/>
        <end position="287"/>
    </location>
</feature>
<evidence type="ECO:0000313" key="3">
    <source>
        <dbReference type="Proteomes" id="UP001153069"/>
    </source>
</evidence>
<name>A0A9N8F3W9_9STRA</name>
<proteinExistence type="predicted"/>
<gene>
    <name evidence="2" type="ORF">SEMRO_3293_G346300.1</name>
</gene>
<reference evidence="2" key="1">
    <citation type="submission" date="2020-06" db="EMBL/GenBank/DDBJ databases">
        <authorList>
            <consortium name="Plant Systems Biology data submission"/>
        </authorList>
    </citation>
    <scope>NUCLEOTIDE SEQUENCE</scope>
    <source>
        <strain evidence="2">D6</strain>
    </source>
</reference>
<dbReference type="EMBL" id="CAICTM010003291">
    <property type="protein sequence ID" value="CAB9531159.1"/>
    <property type="molecule type" value="Genomic_DNA"/>
</dbReference>
<accession>A0A9N8F3W9</accession>